<evidence type="ECO:0000313" key="3">
    <source>
        <dbReference type="Proteomes" id="UP000011615"/>
    </source>
</evidence>
<proteinExistence type="predicted"/>
<comment type="caution">
    <text evidence="2">The sequence shown here is derived from an EMBL/GenBank/DDBJ whole genome shotgun (WGS) entry which is preliminary data.</text>
</comment>
<accession>M0CHG7</accession>
<evidence type="ECO:0000256" key="1">
    <source>
        <dbReference type="SAM" id="MobiDB-lite"/>
    </source>
</evidence>
<gene>
    <name evidence="2" type="ORF">C476_06462</name>
</gene>
<name>M0CHG7_9EURY</name>
<reference evidence="2 3" key="1">
    <citation type="journal article" date="2014" name="PLoS Genet.">
        <title>Phylogenetically driven sequencing of extremely halophilic archaea reveals strategies for static and dynamic osmo-response.</title>
        <authorList>
            <person name="Becker E.A."/>
            <person name="Seitzer P.M."/>
            <person name="Tritt A."/>
            <person name="Larsen D."/>
            <person name="Krusor M."/>
            <person name="Yao A.I."/>
            <person name="Wu D."/>
            <person name="Madern D."/>
            <person name="Eisen J.A."/>
            <person name="Darling A.E."/>
            <person name="Facciotti M.T."/>
        </authorList>
    </citation>
    <scope>NUCLEOTIDE SEQUENCE [LARGE SCALE GENOMIC DNA]</scope>
    <source>
        <strain evidence="2 3">JCM 13563</strain>
    </source>
</reference>
<dbReference type="AlphaFoldDB" id="M0CHG7"/>
<sequence>MERSRRTRTTDPAGFTGDGLRYPRKRSAAGAHTAGQNDGQFDRTAADSAVVGAFVDGDLKTRRSVNASYFERLAENGVRSHQIRCHSIVFWKLMH</sequence>
<dbReference type="EMBL" id="AOIT01000029">
    <property type="protein sequence ID" value="ELZ22053.1"/>
    <property type="molecule type" value="Genomic_DNA"/>
</dbReference>
<feature type="region of interest" description="Disordered" evidence="1">
    <location>
        <begin position="1"/>
        <end position="40"/>
    </location>
</feature>
<keyword evidence="3" id="KW-1185">Reference proteome</keyword>
<protein>
    <submittedName>
        <fullName evidence="2">Uncharacterized protein</fullName>
    </submittedName>
</protein>
<evidence type="ECO:0000313" key="2">
    <source>
        <dbReference type="EMBL" id="ELZ22053.1"/>
    </source>
</evidence>
<dbReference type="Proteomes" id="UP000011615">
    <property type="component" value="Unassembled WGS sequence"/>
</dbReference>
<organism evidence="2 3">
    <name type="scientific">Natrinema limicola JCM 13563</name>
    <dbReference type="NCBI Taxonomy" id="1230457"/>
    <lineage>
        <taxon>Archaea</taxon>
        <taxon>Methanobacteriati</taxon>
        <taxon>Methanobacteriota</taxon>
        <taxon>Stenosarchaea group</taxon>
        <taxon>Halobacteria</taxon>
        <taxon>Halobacteriales</taxon>
        <taxon>Natrialbaceae</taxon>
        <taxon>Natrinema</taxon>
    </lineage>
</organism>
<dbReference type="STRING" id="1230457.C476_06462"/>